<dbReference type="RefSeq" id="WP_128760902.1">
    <property type="nucleotide sequence ID" value="NZ_QOVI01000003.1"/>
</dbReference>
<gene>
    <name evidence="2" type="ORF">DSM04_103199</name>
</gene>
<organism evidence="2 3">
    <name type="scientific">Leeuwenhoekiella aestuarii</name>
    <dbReference type="NCBI Taxonomy" id="2249426"/>
    <lineage>
        <taxon>Bacteria</taxon>
        <taxon>Pseudomonadati</taxon>
        <taxon>Bacteroidota</taxon>
        <taxon>Flavobacteriia</taxon>
        <taxon>Flavobacteriales</taxon>
        <taxon>Flavobacteriaceae</taxon>
        <taxon>Leeuwenhoekiella</taxon>
    </lineage>
</organism>
<name>A0A4Q0NUD8_9FLAO</name>
<keyword evidence="1" id="KW-1133">Transmembrane helix</keyword>
<evidence type="ECO:0000313" key="2">
    <source>
        <dbReference type="EMBL" id="RXG15311.1"/>
    </source>
</evidence>
<protein>
    <recommendedName>
        <fullName evidence="4">DUF998 domain-containing protein</fullName>
    </recommendedName>
</protein>
<keyword evidence="3" id="KW-1185">Reference proteome</keyword>
<evidence type="ECO:0000313" key="3">
    <source>
        <dbReference type="Proteomes" id="UP000289821"/>
    </source>
</evidence>
<feature type="transmembrane region" description="Helical" evidence="1">
    <location>
        <begin position="145"/>
        <end position="165"/>
    </location>
</feature>
<sequence length="247" mass="27472">MKDQKSQTLSESLNLNYASDNGVWLHQGKTLRKIVGTAGMLLPVLLLASSLTVFEMTGPLESISHYYYTRAATLFTVTVSLIGIFLIVYSGEEPVDFWVSNIAGVAALCVAFFPTNNLAELCCDAAMPYAVTYFDESQEGWRSTFHYVAAAVFLVSLAFMSLFLFVKSKIPKGKRCEEKVRRNKVYRICGIVMIVALVVIILGLTDIISPETYNRLKLTFWMEALAVEAFGFSWLVKGEAIMGDKPN</sequence>
<dbReference type="EMBL" id="QOVI01000003">
    <property type="protein sequence ID" value="RXG15311.1"/>
    <property type="molecule type" value="Genomic_DNA"/>
</dbReference>
<proteinExistence type="predicted"/>
<feature type="transmembrane region" description="Helical" evidence="1">
    <location>
        <begin position="34"/>
        <end position="54"/>
    </location>
</feature>
<feature type="transmembrane region" description="Helical" evidence="1">
    <location>
        <begin position="66"/>
        <end position="88"/>
    </location>
</feature>
<feature type="transmembrane region" description="Helical" evidence="1">
    <location>
        <begin position="220"/>
        <end position="236"/>
    </location>
</feature>
<feature type="transmembrane region" description="Helical" evidence="1">
    <location>
        <begin position="95"/>
        <end position="113"/>
    </location>
</feature>
<accession>A0A4Q0NUD8</accession>
<comment type="caution">
    <text evidence="2">The sequence shown here is derived from an EMBL/GenBank/DDBJ whole genome shotgun (WGS) entry which is preliminary data.</text>
</comment>
<reference evidence="2 3" key="1">
    <citation type="submission" date="2018-07" db="EMBL/GenBank/DDBJ databases">
        <title>Leeuwenhoekiella genomics.</title>
        <authorList>
            <person name="Tahon G."/>
            <person name="Willems A."/>
        </authorList>
    </citation>
    <scope>NUCLEOTIDE SEQUENCE [LARGE SCALE GENOMIC DNA]</scope>
    <source>
        <strain evidence="2 3">R-50232</strain>
    </source>
</reference>
<dbReference type="OrthoDB" id="9803163at2"/>
<evidence type="ECO:0000256" key="1">
    <source>
        <dbReference type="SAM" id="Phobius"/>
    </source>
</evidence>
<keyword evidence="1" id="KW-0472">Membrane</keyword>
<dbReference type="Proteomes" id="UP000289821">
    <property type="component" value="Unassembled WGS sequence"/>
</dbReference>
<keyword evidence="1" id="KW-0812">Transmembrane</keyword>
<dbReference type="AlphaFoldDB" id="A0A4Q0NUD8"/>
<feature type="transmembrane region" description="Helical" evidence="1">
    <location>
        <begin position="185"/>
        <end position="208"/>
    </location>
</feature>
<evidence type="ECO:0008006" key="4">
    <source>
        <dbReference type="Google" id="ProtNLM"/>
    </source>
</evidence>